<dbReference type="AlphaFoldDB" id="A0A6M3JU96"/>
<reference evidence="1" key="1">
    <citation type="submission" date="2020-03" db="EMBL/GenBank/DDBJ databases">
        <title>The deep terrestrial virosphere.</title>
        <authorList>
            <person name="Holmfeldt K."/>
            <person name="Nilsson E."/>
            <person name="Simone D."/>
            <person name="Lopez-Fernandez M."/>
            <person name="Wu X."/>
            <person name="de Brujin I."/>
            <person name="Lundin D."/>
            <person name="Andersson A."/>
            <person name="Bertilsson S."/>
            <person name="Dopson M."/>
        </authorList>
    </citation>
    <scope>NUCLEOTIDE SEQUENCE</scope>
    <source>
        <strain evidence="1">MM415A02634</strain>
    </source>
</reference>
<evidence type="ECO:0000313" key="1">
    <source>
        <dbReference type="EMBL" id="QJA72712.1"/>
    </source>
</evidence>
<organism evidence="1">
    <name type="scientific">viral metagenome</name>
    <dbReference type="NCBI Taxonomy" id="1070528"/>
    <lineage>
        <taxon>unclassified sequences</taxon>
        <taxon>metagenomes</taxon>
        <taxon>organismal metagenomes</taxon>
    </lineage>
</organism>
<accession>A0A6M3JU96</accession>
<name>A0A6M3JU96_9ZZZZ</name>
<proteinExistence type="predicted"/>
<evidence type="ECO:0008006" key="2">
    <source>
        <dbReference type="Google" id="ProtNLM"/>
    </source>
</evidence>
<dbReference type="PROSITE" id="PS51257">
    <property type="entry name" value="PROKAR_LIPOPROTEIN"/>
    <property type="match status" value="1"/>
</dbReference>
<gene>
    <name evidence="1" type="ORF">MM415A02634_0013</name>
</gene>
<sequence length="78" mass="9213">MKTLRYIYVFGLLSFLTFAGCAYTPEKADTNQKACPPEDAIFNTDLGLLQMRKNFFKDKDNWMTPEEFKHWLQRKEGL</sequence>
<dbReference type="EMBL" id="MT141972">
    <property type="protein sequence ID" value="QJA72712.1"/>
    <property type="molecule type" value="Genomic_DNA"/>
</dbReference>
<protein>
    <recommendedName>
        <fullName evidence="2">Lipoprotein</fullName>
    </recommendedName>
</protein>